<dbReference type="EMBL" id="NOXT01000098">
    <property type="protein sequence ID" value="OYQ30868.1"/>
    <property type="molecule type" value="Genomic_DNA"/>
</dbReference>
<dbReference type="Pfam" id="PF04536">
    <property type="entry name" value="TPM_phosphatase"/>
    <property type="match status" value="1"/>
</dbReference>
<feature type="domain" description="TPM" evidence="3">
    <location>
        <begin position="41"/>
        <end position="164"/>
    </location>
</feature>
<organism evidence="4 5">
    <name type="scientific">Sandarakinorhabdus cyanobacteriorum</name>
    <dbReference type="NCBI Taxonomy" id="1981098"/>
    <lineage>
        <taxon>Bacteria</taxon>
        <taxon>Pseudomonadati</taxon>
        <taxon>Pseudomonadota</taxon>
        <taxon>Alphaproteobacteria</taxon>
        <taxon>Sphingomonadales</taxon>
        <taxon>Sphingosinicellaceae</taxon>
        <taxon>Sandarakinorhabdus</taxon>
    </lineage>
</organism>
<name>A0A255YNV6_9SPHN</name>
<feature type="transmembrane region" description="Helical" evidence="1">
    <location>
        <begin position="190"/>
        <end position="209"/>
    </location>
</feature>
<evidence type="ECO:0000313" key="5">
    <source>
        <dbReference type="Proteomes" id="UP000216991"/>
    </source>
</evidence>
<proteinExistence type="predicted"/>
<dbReference type="Gene3D" id="3.10.310.50">
    <property type="match status" value="1"/>
</dbReference>
<keyword evidence="2" id="KW-0732">Signal</keyword>
<evidence type="ECO:0000313" key="4">
    <source>
        <dbReference type="EMBL" id="OYQ30868.1"/>
    </source>
</evidence>
<keyword evidence="1" id="KW-0472">Membrane</keyword>
<feature type="signal peptide" evidence="2">
    <location>
        <begin position="1"/>
        <end position="30"/>
    </location>
</feature>
<dbReference type="InterPro" id="IPR007621">
    <property type="entry name" value="TPM_dom"/>
</dbReference>
<dbReference type="Proteomes" id="UP000216991">
    <property type="component" value="Unassembled WGS sequence"/>
</dbReference>
<feature type="chain" id="PRO_5012694019" evidence="2">
    <location>
        <begin position="31"/>
        <end position="275"/>
    </location>
</feature>
<gene>
    <name evidence="4" type="ORF">CHU93_06245</name>
</gene>
<reference evidence="4 5" key="1">
    <citation type="submission" date="2017-07" db="EMBL/GenBank/DDBJ databases">
        <title>Sandarakinorhabdus cyanobacteriorum sp. nov., a novel bacterium isolated from cyanobacterial aggregates in a eutrophic lake.</title>
        <authorList>
            <person name="Cai H."/>
        </authorList>
    </citation>
    <scope>NUCLEOTIDE SEQUENCE [LARGE SCALE GENOMIC DNA]</scope>
    <source>
        <strain evidence="4 5">TH057</strain>
    </source>
</reference>
<sequence length="275" mass="28336">MPPDVRRLASLAFWLSALLLILQLAAPAFADPVFPKLSGRVTDAAGVLPADVVARLDGKLKTLEDTTGTQLVVATVPDLGGYEIEEYGYQLGRAWGIGQKGQNNGAILIIAPAQRKLRIEVGYGLEGTLTDAVSSRIIRGSIVPRFKAGDLAGGVEAGTDELIALLQLPPDQQQAAVKQLSQRADSADDGPGIGALVWLVIIIIWIIIATRRGERGRRSGPVIIWGPDLGGSWSNRRDSGWGGGWGGGSGGGGGGFGGFSGGGGSFGGGGASGDW</sequence>
<keyword evidence="1" id="KW-1133">Transmembrane helix</keyword>
<dbReference type="PANTHER" id="PTHR30373:SF2">
    <property type="entry name" value="UPF0603 PROTEIN YGCG"/>
    <property type="match status" value="1"/>
</dbReference>
<comment type="caution">
    <text evidence="4">The sequence shown here is derived from an EMBL/GenBank/DDBJ whole genome shotgun (WGS) entry which is preliminary data.</text>
</comment>
<dbReference type="AlphaFoldDB" id="A0A255YNV6"/>
<evidence type="ECO:0000259" key="3">
    <source>
        <dbReference type="Pfam" id="PF04536"/>
    </source>
</evidence>
<accession>A0A255YNV6</accession>
<keyword evidence="5" id="KW-1185">Reference proteome</keyword>
<dbReference type="PANTHER" id="PTHR30373">
    <property type="entry name" value="UPF0603 PROTEIN YGCG"/>
    <property type="match status" value="1"/>
</dbReference>
<dbReference type="OrthoDB" id="9810918at2"/>
<evidence type="ECO:0000256" key="1">
    <source>
        <dbReference type="SAM" id="Phobius"/>
    </source>
</evidence>
<evidence type="ECO:0000256" key="2">
    <source>
        <dbReference type="SAM" id="SignalP"/>
    </source>
</evidence>
<protein>
    <submittedName>
        <fullName evidence="4">Methanol dehydrogenase</fullName>
    </submittedName>
</protein>
<keyword evidence="1" id="KW-0812">Transmembrane</keyword>